<dbReference type="AlphaFoldDB" id="A0AB39L456"/>
<evidence type="ECO:0000256" key="1">
    <source>
        <dbReference type="SAM" id="Phobius"/>
    </source>
</evidence>
<evidence type="ECO:0000313" key="2">
    <source>
        <dbReference type="EMBL" id="XDP45961.1"/>
    </source>
</evidence>
<gene>
    <name evidence="2" type="ORF">AB5L97_02775</name>
</gene>
<organism evidence="2">
    <name type="scientific">Sinomonas puerhi</name>
    <dbReference type="NCBI Taxonomy" id="3238584"/>
    <lineage>
        <taxon>Bacteria</taxon>
        <taxon>Bacillati</taxon>
        <taxon>Actinomycetota</taxon>
        <taxon>Actinomycetes</taxon>
        <taxon>Micrococcales</taxon>
        <taxon>Micrococcaceae</taxon>
        <taxon>Sinomonas</taxon>
    </lineage>
</organism>
<reference evidence="2" key="1">
    <citation type="submission" date="2024-07" db="EMBL/GenBank/DDBJ databases">
        <authorList>
            <person name="fu j."/>
        </authorList>
    </citation>
    <scope>NUCLEOTIDE SEQUENCE</scope>
    <source>
        <strain evidence="2">P10A9</strain>
    </source>
</reference>
<sequence length="156" mass="16136">MSAVTRTRFGWATGAVGLATVVLFAVVFAMPGVPAKSMLYNAAFVALTLTLALFMLGTARAPGEKLGFRPGTRLGWWAVALVVASAAVFGLGGLLVPLGVPMALFSGLALVGLVAGGGAAIVAWFRHAERSMLVLLVMLPVMVVPYVALGMIVFPY</sequence>
<name>A0AB39L456_9MICC</name>
<feature type="transmembrane region" description="Helical" evidence="1">
    <location>
        <begin position="12"/>
        <end position="33"/>
    </location>
</feature>
<protein>
    <recommendedName>
        <fullName evidence="3">Tripartite tricarboxylate transporter TctB family protein</fullName>
    </recommendedName>
</protein>
<evidence type="ECO:0008006" key="3">
    <source>
        <dbReference type="Google" id="ProtNLM"/>
    </source>
</evidence>
<feature type="transmembrane region" description="Helical" evidence="1">
    <location>
        <begin position="39"/>
        <end position="62"/>
    </location>
</feature>
<keyword evidence="1" id="KW-1133">Transmembrane helix</keyword>
<dbReference type="KEGG" id="spue:AB5L97_02775"/>
<keyword evidence="1" id="KW-0812">Transmembrane</keyword>
<proteinExistence type="predicted"/>
<keyword evidence="1" id="KW-0472">Membrane</keyword>
<dbReference type="RefSeq" id="WP_369046365.1">
    <property type="nucleotide sequence ID" value="NZ_CP163302.1"/>
</dbReference>
<feature type="transmembrane region" description="Helical" evidence="1">
    <location>
        <begin position="102"/>
        <end position="125"/>
    </location>
</feature>
<feature type="transmembrane region" description="Helical" evidence="1">
    <location>
        <begin position="74"/>
        <end position="96"/>
    </location>
</feature>
<accession>A0AB39L456</accession>
<feature type="transmembrane region" description="Helical" evidence="1">
    <location>
        <begin position="132"/>
        <end position="154"/>
    </location>
</feature>
<dbReference type="EMBL" id="CP163302">
    <property type="protein sequence ID" value="XDP45961.1"/>
    <property type="molecule type" value="Genomic_DNA"/>
</dbReference>